<dbReference type="EMBL" id="VWMK01000038">
    <property type="protein sequence ID" value="KAA3756995.1"/>
    <property type="molecule type" value="Genomic_DNA"/>
</dbReference>
<dbReference type="InterPro" id="IPR005835">
    <property type="entry name" value="NTP_transferase_dom"/>
</dbReference>
<feature type="domain" description="Nucleotidyl transferase" evidence="1">
    <location>
        <begin position="127"/>
        <end position="348"/>
    </location>
</feature>
<dbReference type="GO" id="GO:0016740">
    <property type="term" value="F:transferase activity"/>
    <property type="evidence" value="ECO:0007669"/>
    <property type="project" value="UniProtKB-KW"/>
</dbReference>
<organism evidence="2 3">
    <name type="scientific">Bacteroides salyersiae</name>
    <dbReference type="NCBI Taxonomy" id="291644"/>
    <lineage>
        <taxon>Bacteria</taxon>
        <taxon>Pseudomonadati</taxon>
        <taxon>Bacteroidota</taxon>
        <taxon>Bacteroidia</taxon>
        <taxon>Bacteroidales</taxon>
        <taxon>Bacteroidaceae</taxon>
        <taxon>Bacteroides</taxon>
    </lineage>
</organism>
<protein>
    <submittedName>
        <fullName evidence="2">NTP transferase domain-containing protein</fullName>
    </submittedName>
</protein>
<dbReference type="Proteomes" id="UP000422221">
    <property type="component" value="Unassembled WGS sequence"/>
</dbReference>
<sequence length="349" mass="39935">MDCKYLIIDEQTTVLSALKQMDLINKKLLIVFCGDKFKSLLSIGDIQRAIISNIPLDTPVSEVVRKNVTVGYTNQSAEEIKALMLKFRMEFCPIIDFSGSIARVIMWEDLFHNKIQFSKEKFDLPVVIMAGGQGTRLKPLTNIIPKPLIPIGEKTFMEDIMDRFVQCGSTNFYVSVNYKADVIKHYFSNLKATPYRISYFQEDMPLGTAGSLTLMKDKVHSTFFVSNCDIIINEDYSQILKYHQDNKNELTVVAALKNYPIAYGVLYTKESGLLDSIVEKPDLTFKINTGLYILEPNLLDEIPENQFYHITSLINKLRAEDRRVGVFPVSEKSWIDVGNWNEYFSVINK</sequence>
<dbReference type="SUPFAM" id="SSF54631">
    <property type="entry name" value="CBS-domain pair"/>
    <property type="match status" value="1"/>
</dbReference>
<dbReference type="CDD" id="cd06426">
    <property type="entry name" value="NTP_transferase_like_2"/>
    <property type="match status" value="1"/>
</dbReference>
<reference evidence="2 3" key="1">
    <citation type="journal article" date="2019" name="Nat. Med.">
        <title>A library of human gut bacterial isolates paired with longitudinal multiomics data enables mechanistic microbiome research.</title>
        <authorList>
            <person name="Poyet M."/>
            <person name="Groussin M."/>
            <person name="Gibbons S.M."/>
            <person name="Avila-Pacheco J."/>
            <person name="Jiang X."/>
            <person name="Kearney S.M."/>
            <person name="Perrotta A.R."/>
            <person name="Berdy B."/>
            <person name="Zhao S."/>
            <person name="Lieberman T.D."/>
            <person name="Swanson P.K."/>
            <person name="Smith M."/>
            <person name="Roesemann S."/>
            <person name="Alexander J.E."/>
            <person name="Rich S.A."/>
            <person name="Livny J."/>
            <person name="Vlamakis H."/>
            <person name="Clish C."/>
            <person name="Bullock K."/>
            <person name="Deik A."/>
            <person name="Scott J."/>
            <person name="Pierce K.A."/>
            <person name="Xavier R.J."/>
            <person name="Alm E.J."/>
        </authorList>
    </citation>
    <scope>NUCLEOTIDE SEQUENCE [LARGE SCALE GENOMIC DNA]</scope>
    <source>
        <strain evidence="2 3">BIOML-A10</strain>
    </source>
</reference>
<dbReference type="Pfam" id="PF00483">
    <property type="entry name" value="NTP_transferase"/>
    <property type="match status" value="1"/>
</dbReference>
<keyword evidence="2" id="KW-0808">Transferase</keyword>
<dbReference type="InterPro" id="IPR029044">
    <property type="entry name" value="Nucleotide-diphossugar_trans"/>
</dbReference>
<name>A0A7J4XCI9_9BACE</name>
<dbReference type="Gene3D" id="3.10.580.10">
    <property type="entry name" value="CBS-domain"/>
    <property type="match status" value="1"/>
</dbReference>
<accession>A0A7J4XCI9</accession>
<evidence type="ECO:0000313" key="3">
    <source>
        <dbReference type="Proteomes" id="UP000422221"/>
    </source>
</evidence>
<evidence type="ECO:0000259" key="1">
    <source>
        <dbReference type="Pfam" id="PF00483"/>
    </source>
</evidence>
<dbReference type="InterPro" id="IPR050486">
    <property type="entry name" value="Mannose-1P_guanyltransferase"/>
</dbReference>
<dbReference type="PANTHER" id="PTHR22572">
    <property type="entry name" value="SUGAR-1-PHOSPHATE GUANYL TRANSFERASE"/>
    <property type="match status" value="1"/>
</dbReference>
<dbReference type="InterPro" id="IPR046342">
    <property type="entry name" value="CBS_dom_sf"/>
</dbReference>
<dbReference type="Gene3D" id="3.90.550.10">
    <property type="entry name" value="Spore Coat Polysaccharide Biosynthesis Protein SpsA, Chain A"/>
    <property type="match status" value="1"/>
</dbReference>
<proteinExistence type="predicted"/>
<dbReference type="SUPFAM" id="SSF53448">
    <property type="entry name" value="Nucleotide-diphospho-sugar transferases"/>
    <property type="match status" value="1"/>
</dbReference>
<evidence type="ECO:0000313" key="2">
    <source>
        <dbReference type="EMBL" id="KAA3756995.1"/>
    </source>
</evidence>
<comment type="caution">
    <text evidence="2">The sequence shown here is derived from an EMBL/GenBank/DDBJ whole genome shotgun (WGS) entry which is preliminary data.</text>
</comment>
<dbReference type="RefSeq" id="WP_130059933.1">
    <property type="nucleotide sequence ID" value="NZ_JADNPJ010000044.1"/>
</dbReference>
<dbReference type="AlphaFoldDB" id="A0A7J4XCI9"/>
<gene>
    <name evidence="2" type="ORF">F3F73_22855</name>
</gene>